<name>A0A8X6PG95_NEPPI</name>
<protein>
    <submittedName>
        <fullName evidence="2">Uncharacterized protein</fullName>
    </submittedName>
</protein>
<feature type="transmembrane region" description="Helical" evidence="1">
    <location>
        <begin position="73"/>
        <end position="92"/>
    </location>
</feature>
<comment type="caution">
    <text evidence="2">The sequence shown here is derived from an EMBL/GenBank/DDBJ whole genome shotgun (WGS) entry which is preliminary data.</text>
</comment>
<dbReference type="AlphaFoldDB" id="A0A8X6PG95"/>
<keyword evidence="1" id="KW-1133">Transmembrane helix</keyword>
<dbReference type="Proteomes" id="UP000887013">
    <property type="component" value="Unassembled WGS sequence"/>
</dbReference>
<evidence type="ECO:0000313" key="3">
    <source>
        <dbReference type="Proteomes" id="UP000887013"/>
    </source>
</evidence>
<accession>A0A8X6PG95</accession>
<evidence type="ECO:0000256" key="1">
    <source>
        <dbReference type="SAM" id="Phobius"/>
    </source>
</evidence>
<keyword evidence="3" id="KW-1185">Reference proteome</keyword>
<proteinExistence type="predicted"/>
<gene>
    <name evidence="2" type="ORF">NPIL_500281</name>
</gene>
<keyword evidence="1" id="KW-0812">Transmembrane</keyword>
<keyword evidence="1" id="KW-0472">Membrane</keyword>
<reference evidence="2" key="1">
    <citation type="submission" date="2020-08" db="EMBL/GenBank/DDBJ databases">
        <title>Multicomponent nature underlies the extraordinary mechanical properties of spider dragline silk.</title>
        <authorList>
            <person name="Kono N."/>
            <person name="Nakamura H."/>
            <person name="Mori M."/>
            <person name="Yoshida Y."/>
            <person name="Ohtoshi R."/>
            <person name="Malay A.D."/>
            <person name="Moran D.A.P."/>
            <person name="Tomita M."/>
            <person name="Numata K."/>
            <person name="Arakawa K."/>
        </authorList>
    </citation>
    <scope>NUCLEOTIDE SEQUENCE</scope>
</reference>
<sequence>MSSPRRAIISFNFSNLDLSECEIFTNPLTSESRSRQGGALNAERLAPFEAVVPGLLSTAGVGLGGQTSDKVPIVSVVVLLLLFLASTTNICLAETPVNTQMATILCHPTISQLMILSKIA</sequence>
<dbReference type="EMBL" id="BMAW01020712">
    <property type="protein sequence ID" value="GFT69515.1"/>
    <property type="molecule type" value="Genomic_DNA"/>
</dbReference>
<evidence type="ECO:0000313" key="2">
    <source>
        <dbReference type="EMBL" id="GFT69515.1"/>
    </source>
</evidence>
<organism evidence="2 3">
    <name type="scientific">Nephila pilipes</name>
    <name type="common">Giant wood spider</name>
    <name type="synonym">Nephila maculata</name>
    <dbReference type="NCBI Taxonomy" id="299642"/>
    <lineage>
        <taxon>Eukaryota</taxon>
        <taxon>Metazoa</taxon>
        <taxon>Ecdysozoa</taxon>
        <taxon>Arthropoda</taxon>
        <taxon>Chelicerata</taxon>
        <taxon>Arachnida</taxon>
        <taxon>Araneae</taxon>
        <taxon>Araneomorphae</taxon>
        <taxon>Entelegynae</taxon>
        <taxon>Araneoidea</taxon>
        <taxon>Nephilidae</taxon>
        <taxon>Nephila</taxon>
    </lineage>
</organism>